<dbReference type="Proteomes" id="UP000198704">
    <property type="component" value="Unassembled WGS sequence"/>
</dbReference>
<name>A0A1H0HMR8_9HYPH</name>
<accession>A0A1H0HMR8</accession>
<dbReference type="AlphaFoldDB" id="A0A1H0HMR8"/>
<evidence type="ECO:0000313" key="3">
    <source>
        <dbReference type="Proteomes" id="UP000198704"/>
    </source>
</evidence>
<feature type="compositionally biased region" description="Basic and acidic residues" evidence="1">
    <location>
        <begin position="78"/>
        <end position="88"/>
    </location>
</feature>
<organism evidence="2 3">
    <name type="scientific">Methylobacterium phyllostachyos</name>
    <dbReference type="NCBI Taxonomy" id="582672"/>
    <lineage>
        <taxon>Bacteria</taxon>
        <taxon>Pseudomonadati</taxon>
        <taxon>Pseudomonadota</taxon>
        <taxon>Alphaproteobacteria</taxon>
        <taxon>Hyphomicrobiales</taxon>
        <taxon>Methylobacteriaceae</taxon>
        <taxon>Methylobacterium</taxon>
    </lineage>
</organism>
<feature type="region of interest" description="Disordered" evidence="1">
    <location>
        <begin position="71"/>
        <end position="130"/>
    </location>
</feature>
<keyword evidence="3" id="KW-1185">Reference proteome</keyword>
<protein>
    <submittedName>
        <fullName evidence="2">Uncharacterized protein</fullName>
    </submittedName>
</protein>
<gene>
    <name evidence="2" type="ORF">SAMN05216360_11684</name>
</gene>
<sequence length="130" mass="13815">MEAAPRVSLPSLRGSVAFEGGREGAATVRGVDRKGVASAGILWFRGTVCETRAALADLLGLSDAPWAVIAPFPPRDQPGPERKDDRRVIPGRQRAARHPGMARERVMPPMMGMAGQSIMGSRRSTAVPAT</sequence>
<proteinExistence type="predicted"/>
<evidence type="ECO:0000313" key="2">
    <source>
        <dbReference type="EMBL" id="SDO20475.1"/>
    </source>
</evidence>
<dbReference type="EMBL" id="FNHS01000016">
    <property type="protein sequence ID" value="SDO20475.1"/>
    <property type="molecule type" value="Genomic_DNA"/>
</dbReference>
<reference evidence="3" key="1">
    <citation type="submission" date="2016-10" db="EMBL/GenBank/DDBJ databases">
        <authorList>
            <person name="Varghese N."/>
            <person name="Submissions S."/>
        </authorList>
    </citation>
    <scope>NUCLEOTIDE SEQUENCE [LARGE SCALE GENOMIC DNA]</scope>
    <source>
        <strain evidence="3">BL47</strain>
    </source>
</reference>
<evidence type="ECO:0000256" key="1">
    <source>
        <dbReference type="SAM" id="MobiDB-lite"/>
    </source>
</evidence>